<evidence type="ECO:0000313" key="2">
    <source>
        <dbReference type="EMBL" id="EIT79964.1"/>
    </source>
</evidence>
<feature type="region of interest" description="Disordered" evidence="1">
    <location>
        <begin position="1"/>
        <end position="31"/>
    </location>
</feature>
<sequence>MASKGCRMVVRPHHSSLLDQNQPSLPPPKRPRLLDGCEYPNTRICSGREPITVPPRQHIVVTALVSSIPENLSKINNVQRTRVELERPKWQRKVAAAATTTAATAFAATAMAAGAQRRLRRTPSTNDNLVLPCLALGDESSPFLGISSFDNGLEVLVHDRRTEVFDVCNRSDHTILVGLGGLREVGIPVPCVDCLFPLCEKIWDVRHVSRVQWTASWEETL</sequence>
<reference evidence="3" key="2">
    <citation type="submission" date="2012-06" db="EMBL/GenBank/DDBJ databases">
        <title>Comparative genomic analyses of Aspergillus oryzae 3.042 and A. oryzae RIB40 for soy-sauce fermentation.</title>
        <authorList>
            <person name="Zhao G."/>
            <person name="Hou L."/>
            <person name="Wang C."/>
            <person name="Cao X."/>
        </authorList>
    </citation>
    <scope>NUCLEOTIDE SEQUENCE [LARGE SCALE GENOMIC DNA]</scope>
    <source>
        <strain evidence="3">3.042</strain>
    </source>
</reference>
<reference evidence="2 3" key="1">
    <citation type="journal article" date="2012" name="Eukaryot. Cell">
        <title>Draft genome sequence of Aspergillus oryzae strain 3.042.</title>
        <authorList>
            <person name="Zhao G."/>
            <person name="Yao Y."/>
            <person name="Qi W."/>
            <person name="Wang C."/>
            <person name="Hou L."/>
            <person name="Zeng B."/>
            <person name="Cao X."/>
        </authorList>
    </citation>
    <scope>NUCLEOTIDE SEQUENCE [LARGE SCALE GENOMIC DNA]</scope>
    <source>
        <strain evidence="2 3">3.042</strain>
    </source>
</reference>
<dbReference type="AlphaFoldDB" id="I8A5T2"/>
<dbReference type="Proteomes" id="UP000002812">
    <property type="component" value="Unassembled WGS sequence"/>
</dbReference>
<dbReference type="HOGENOM" id="CLU_1250417_0_0_1"/>
<comment type="caution">
    <text evidence="2">The sequence shown here is derived from an EMBL/GenBank/DDBJ whole genome shotgun (WGS) entry which is preliminary data.</text>
</comment>
<organism evidence="2 3">
    <name type="scientific">Aspergillus oryzae (strain 3.042)</name>
    <name type="common">Yellow koji mold</name>
    <dbReference type="NCBI Taxonomy" id="1160506"/>
    <lineage>
        <taxon>Eukaryota</taxon>
        <taxon>Fungi</taxon>
        <taxon>Dikarya</taxon>
        <taxon>Ascomycota</taxon>
        <taxon>Pezizomycotina</taxon>
        <taxon>Eurotiomycetes</taxon>
        <taxon>Eurotiomycetidae</taxon>
        <taxon>Eurotiales</taxon>
        <taxon>Aspergillaceae</taxon>
        <taxon>Aspergillus</taxon>
        <taxon>Aspergillus subgen. Circumdati</taxon>
    </lineage>
</organism>
<evidence type="ECO:0000256" key="1">
    <source>
        <dbReference type="SAM" id="MobiDB-lite"/>
    </source>
</evidence>
<dbReference type="EMBL" id="AKHY01000120">
    <property type="protein sequence ID" value="EIT79964.1"/>
    <property type="molecule type" value="Genomic_DNA"/>
</dbReference>
<gene>
    <name evidence="2" type="ORF">Ao3042_03603</name>
</gene>
<protein>
    <submittedName>
        <fullName evidence="2">Uncharacterized protein</fullName>
    </submittedName>
</protein>
<evidence type="ECO:0000313" key="3">
    <source>
        <dbReference type="Proteomes" id="UP000002812"/>
    </source>
</evidence>
<accession>I8A5T2</accession>
<proteinExistence type="predicted"/>
<name>I8A5T2_ASPO3</name>